<dbReference type="AlphaFoldDB" id="A0A1I1H7S7"/>
<evidence type="ECO:0000313" key="5">
    <source>
        <dbReference type="Proteomes" id="UP000199577"/>
    </source>
</evidence>
<dbReference type="Gene3D" id="2.170.130.10">
    <property type="entry name" value="TonB-dependent receptor, plug domain"/>
    <property type="match status" value="1"/>
</dbReference>
<dbReference type="PROSITE" id="PS52016">
    <property type="entry name" value="TONB_DEPENDENT_REC_3"/>
    <property type="match status" value="1"/>
</dbReference>
<dbReference type="OrthoDB" id="601197at2"/>
<evidence type="ECO:0000313" key="4">
    <source>
        <dbReference type="EMBL" id="SFC20014.1"/>
    </source>
</evidence>
<evidence type="ECO:0000256" key="2">
    <source>
        <dbReference type="SAM" id="SignalP"/>
    </source>
</evidence>
<keyword evidence="1" id="KW-1134">Transmembrane beta strand</keyword>
<protein>
    <submittedName>
        <fullName evidence="4">TonB-linked outer membrane protein, SusC/RagA family</fullName>
    </submittedName>
</protein>
<dbReference type="RefSeq" id="WP_090973131.1">
    <property type="nucleotide sequence ID" value="NZ_FOLL01000006.1"/>
</dbReference>
<dbReference type="NCBIfam" id="TIGR04057">
    <property type="entry name" value="SusC_RagA_signa"/>
    <property type="match status" value="1"/>
</dbReference>
<comment type="subcellular location">
    <subcellularLocation>
        <location evidence="1">Cell outer membrane</location>
        <topology evidence="1">Multi-pass membrane protein</topology>
    </subcellularLocation>
</comment>
<evidence type="ECO:0000256" key="1">
    <source>
        <dbReference type="PROSITE-ProRule" id="PRU01360"/>
    </source>
</evidence>
<keyword evidence="2" id="KW-0732">Signal</keyword>
<dbReference type="Pfam" id="PF07715">
    <property type="entry name" value="Plug"/>
    <property type="match status" value="1"/>
</dbReference>
<dbReference type="InterPro" id="IPR037066">
    <property type="entry name" value="Plug_dom_sf"/>
</dbReference>
<dbReference type="InterPro" id="IPR023996">
    <property type="entry name" value="TonB-dep_OMP_SusC/RagA"/>
</dbReference>
<sequence length="1037" mass="114661">MKKKIQYCCRNGLAILLSLCVQLAIGQQTAQQGEIAISGTVKDNLGTPLQGVSITNLRTETVTSTDERGQFSLTAAKGDSLVARYVGYEDYHFGVTDRLVFDIVLESSNVGIDEVVVVGFGQQRKISLVGAQSTVKVDELKQPVTNLSAALAGRIAGLVGVQRTGLPGQNDADLWIRGISTFNASNPAGPLIVVDGVMGRDINAFDPEDIESFSILKDAAATAVYGVDGANGVILITTKGGRIGKPQLSVNYNQGVSAFTKTPQLTDGITYMRLRNEAMMATGLAPYYSEEYIQNTASGIDPLLYPNVNWMEELFNDVSNFRRANVSVRGGSERARYYVSLAYVDDQSLLKTDGLQRYNSDTRFRRYNFTSNVNMDLTATTKFDVGVQGYITNTNYPGETPGNAFGQMMQINPVLYPVMYPGGFVPGISPNGDQRNPYADITQRGFQNIFGNQVYSNARVTQDLGFWVPGLSVQGLFAFDINNTQTINRARRRSTWFVDLNNPYNEDGTLNLLQTYQGTDNLGYSRSNGGRRSFYVQGSVNYNRTFGTEHYVTAALVYNQESEVDAFAGNLTSSIPYRMLGLAGRLNYTYANRYMAEVNFGYNGSENFAPEARFGFFPSFGVGWVVSSEPFFEGMRDAVQNLKIRYSNGLVGASGGGRRFGYLTIINEYGNNDGERFTFGNGTNNRRYNGLAVGDYGVDVTWAEAHKQNLGLEVTTLNSKLSLMVDFFKERREGVFLQREGLAGFVGLLNNPWGNLGVIENKGVDMTLESAPINIGATALTLRGTLTYNRDEVIENDQPAQPFRYLESRGFNYLSRFGYIAEGLFQSEAEIANSADQSSLGTVRVGDIKYKDLNGDGVIDAFDRTRIGNGDVPRYVYGFGFNLAWKRFNFGAFFQGVAEADRLLSGDGIIPFNNSTGADRSNLFAIAEDRWTPENPNPNAFYPRLAYGNSANRNNAVASTWWVKDISFLRLKNLDIGYYFPDNWFSKVGVSNSRLYLQGINLFYWSKFDLWDPELNTSNGTAYPNTRTITLGIQASF</sequence>
<keyword evidence="1" id="KW-0813">Transport</keyword>
<dbReference type="Gene3D" id="2.60.40.1120">
    <property type="entry name" value="Carboxypeptidase-like, regulatory domain"/>
    <property type="match status" value="1"/>
</dbReference>
<feature type="signal peptide" evidence="2">
    <location>
        <begin position="1"/>
        <end position="30"/>
    </location>
</feature>
<keyword evidence="1" id="KW-0472">Membrane</keyword>
<gene>
    <name evidence="4" type="ORF">SAMN05421747_10652</name>
</gene>
<dbReference type="Pfam" id="PF13715">
    <property type="entry name" value="CarbopepD_reg_2"/>
    <property type="match status" value="1"/>
</dbReference>
<dbReference type="InterPro" id="IPR039426">
    <property type="entry name" value="TonB-dep_rcpt-like"/>
</dbReference>
<proteinExistence type="inferred from homology"/>
<dbReference type="FunFam" id="2.170.130.10:FF:000003">
    <property type="entry name" value="SusC/RagA family TonB-linked outer membrane protein"/>
    <property type="match status" value="1"/>
</dbReference>
<keyword evidence="5" id="KW-1185">Reference proteome</keyword>
<keyword evidence="1" id="KW-0998">Cell outer membrane</keyword>
<evidence type="ECO:0000259" key="3">
    <source>
        <dbReference type="Pfam" id="PF07715"/>
    </source>
</evidence>
<reference evidence="5" key="1">
    <citation type="submission" date="2016-10" db="EMBL/GenBank/DDBJ databases">
        <authorList>
            <person name="Varghese N."/>
            <person name="Submissions S."/>
        </authorList>
    </citation>
    <scope>NUCLEOTIDE SEQUENCE [LARGE SCALE GENOMIC DNA]</scope>
    <source>
        <strain evidence="5">DSM 22900</strain>
    </source>
</reference>
<dbReference type="InterPro" id="IPR023997">
    <property type="entry name" value="TonB-dep_OMP_SusC/RagA_CS"/>
</dbReference>
<organism evidence="4 5">
    <name type="scientific">Parapedobacter composti</name>
    <dbReference type="NCBI Taxonomy" id="623281"/>
    <lineage>
        <taxon>Bacteria</taxon>
        <taxon>Pseudomonadati</taxon>
        <taxon>Bacteroidota</taxon>
        <taxon>Sphingobacteriia</taxon>
        <taxon>Sphingobacteriales</taxon>
        <taxon>Sphingobacteriaceae</taxon>
        <taxon>Parapedobacter</taxon>
    </lineage>
</organism>
<dbReference type="Proteomes" id="UP000199577">
    <property type="component" value="Unassembled WGS sequence"/>
</dbReference>
<dbReference type="NCBIfam" id="TIGR04056">
    <property type="entry name" value="OMP_RagA_SusC"/>
    <property type="match status" value="1"/>
</dbReference>
<feature type="domain" description="TonB-dependent receptor plug" evidence="3">
    <location>
        <begin position="128"/>
        <end position="233"/>
    </location>
</feature>
<dbReference type="STRING" id="623281.SAMN05421747_10652"/>
<dbReference type="SUPFAM" id="SSF49464">
    <property type="entry name" value="Carboxypeptidase regulatory domain-like"/>
    <property type="match status" value="1"/>
</dbReference>
<comment type="similarity">
    <text evidence="1">Belongs to the TonB-dependent receptor family.</text>
</comment>
<dbReference type="GO" id="GO:0009279">
    <property type="term" value="C:cell outer membrane"/>
    <property type="evidence" value="ECO:0007669"/>
    <property type="project" value="UniProtKB-SubCell"/>
</dbReference>
<dbReference type="InterPro" id="IPR008969">
    <property type="entry name" value="CarboxyPept-like_regulatory"/>
</dbReference>
<keyword evidence="1" id="KW-0812">Transmembrane</keyword>
<dbReference type="SUPFAM" id="SSF56935">
    <property type="entry name" value="Porins"/>
    <property type="match status" value="1"/>
</dbReference>
<accession>A0A1I1H7S7</accession>
<dbReference type="InterPro" id="IPR012910">
    <property type="entry name" value="Plug_dom"/>
</dbReference>
<feature type="chain" id="PRO_5011526391" evidence="2">
    <location>
        <begin position="31"/>
        <end position="1037"/>
    </location>
</feature>
<name>A0A1I1H7S7_9SPHI</name>
<dbReference type="EMBL" id="FOLL01000006">
    <property type="protein sequence ID" value="SFC20014.1"/>
    <property type="molecule type" value="Genomic_DNA"/>
</dbReference>